<feature type="domain" description="C2" evidence="3">
    <location>
        <begin position="204"/>
        <end position="275"/>
    </location>
</feature>
<protein>
    <submittedName>
        <fullName evidence="5">Synaptotagmin-1-like</fullName>
    </submittedName>
</protein>
<dbReference type="Pfam" id="PF00168">
    <property type="entry name" value="C2"/>
    <property type="match status" value="3"/>
</dbReference>
<keyword evidence="1" id="KW-0677">Repeat</keyword>
<sequence>MPSLLDEYNMVAGGATAAGRARREDVDENIREAVAVVDNEPQAQAMQGQPDAAATVAAEDVAGGGGGGGGGAEVTTAGDVSQETATRNLGDKLKEGMMNQIDALGEKLGLPPAAIIAIAVAIAVVFLCCCCWCCKRWILKKWRNKKEGFSKKGLKGAVDLKSVQLLGNSYKEKLITHQVQPDLDELDLNMEKDEDGESTKSEVKLGRLQFKLDYDFQQNQLSVTVLQAEDLPGMDMSGTSDPYVKVYLLPDKKKKFETKVHRKTLNPVFNDTFCFKENKLGDLCFSLRYVPTAGKLTVVILEAKNLKKMDVGGLSDPYIKLELFMGSKRMKKKKSTIKKRTLNPYYNESFSFEVPFENIQVDRDRSDGIVVGATYPYVKIALMQNGKRLKKKKTTIKKCTLNPYYNESFSFEVAFEQIQKVSLHITVVDYDRIGSSEAIGRAILGCNACGSALRHWSDMLASPRRPIAQWHTLQELEDKS</sequence>
<dbReference type="PANTHER" id="PTHR10024:SF227">
    <property type="entry name" value="SYNAPTOTAGMIN 1"/>
    <property type="match status" value="1"/>
</dbReference>
<dbReference type="PRINTS" id="PR00399">
    <property type="entry name" value="SYNAPTOTAGMN"/>
</dbReference>
<dbReference type="RefSeq" id="XP_014668974.1">
    <property type="nucleotide sequence ID" value="XM_014813488.1"/>
</dbReference>
<dbReference type="CDD" id="cd08402">
    <property type="entry name" value="C2B_Synaptotagmin-1"/>
    <property type="match status" value="1"/>
</dbReference>
<dbReference type="PANTHER" id="PTHR10024">
    <property type="entry name" value="SYNAPTOTAGMIN"/>
    <property type="match status" value="1"/>
</dbReference>
<dbReference type="InterPro" id="IPR001565">
    <property type="entry name" value="Synaptotagmin"/>
</dbReference>
<dbReference type="GeneID" id="106810205"/>
<proteinExistence type="predicted"/>
<dbReference type="InterPro" id="IPR000008">
    <property type="entry name" value="C2_dom"/>
</dbReference>
<feature type="transmembrane region" description="Helical" evidence="2">
    <location>
        <begin position="113"/>
        <end position="134"/>
    </location>
</feature>
<reference evidence="5" key="1">
    <citation type="submission" date="2025-08" db="UniProtKB">
        <authorList>
            <consortium name="RefSeq"/>
        </authorList>
    </citation>
    <scope>IDENTIFICATION</scope>
</reference>
<dbReference type="SMART" id="SM00239">
    <property type="entry name" value="C2"/>
    <property type="match status" value="2"/>
</dbReference>
<dbReference type="PROSITE" id="PS50004">
    <property type="entry name" value="C2"/>
    <property type="match status" value="2"/>
</dbReference>
<accession>A0ABM1E9V3</accession>
<feature type="domain" description="C2" evidence="3">
    <location>
        <begin position="279"/>
        <end position="471"/>
    </location>
</feature>
<evidence type="ECO:0000256" key="1">
    <source>
        <dbReference type="ARBA" id="ARBA00022737"/>
    </source>
</evidence>
<dbReference type="Gene3D" id="2.60.40.150">
    <property type="entry name" value="C2 domain"/>
    <property type="match status" value="3"/>
</dbReference>
<keyword evidence="4" id="KW-1185">Reference proteome</keyword>
<keyword evidence="2" id="KW-0812">Transmembrane</keyword>
<dbReference type="Proteomes" id="UP000695022">
    <property type="component" value="Unplaced"/>
</dbReference>
<dbReference type="PRINTS" id="PR00360">
    <property type="entry name" value="C2DOMAIN"/>
</dbReference>
<organism evidence="4 5">
    <name type="scientific">Priapulus caudatus</name>
    <name type="common">Priapulid worm</name>
    <dbReference type="NCBI Taxonomy" id="37621"/>
    <lineage>
        <taxon>Eukaryota</taxon>
        <taxon>Metazoa</taxon>
        <taxon>Ecdysozoa</taxon>
        <taxon>Scalidophora</taxon>
        <taxon>Priapulida</taxon>
        <taxon>Priapulimorpha</taxon>
        <taxon>Priapulimorphida</taxon>
        <taxon>Priapulidae</taxon>
        <taxon>Priapulus</taxon>
    </lineage>
</organism>
<gene>
    <name evidence="5" type="primary">LOC106810205</name>
</gene>
<evidence type="ECO:0000256" key="2">
    <source>
        <dbReference type="SAM" id="Phobius"/>
    </source>
</evidence>
<dbReference type="InterPro" id="IPR035892">
    <property type="entry name" value="C2_domain_sf"/>
</dbReference>
<evidence type="ECO:0000313" key="4">
    <source>
        <dbReference type="Proteomes" id="UP000695022"/>
    </source>
</evidence>
<evidence type="ECO:0000259" key="3">
    <source>
        <dbReference type="PROSITE" id="PS50004"/>
    </source>
</evidence>
<keyword evidence="2" id="KW-0472">Membrane</keyword>
<keyword evidence="2" id="KW-1133">Transmembrane helix</keyword>
<dbReference type="SUPFAM" id="SSF49562">
    <property type="entry name" value="C2 domain (Calcium/lipid-binding domain, CaLB)"/>
    <property type="match status" value="3"/>
</dbReference>
<name>A0ABM1E9V3_PRICU</name>
<evidence type="ECO:0000313" key="5">
    <source>
        <dbReference type="RefSeq" id="XP_014668974.1"/>
    </source>
</evidence>